<keyword evidence="1" id="KW-0808">Transferase</keyword>
<dbReference type="GO" id="GO:0016740">
    <property type="term" value="F:transferase activity"/>
    <property type="evidence" value="ECO:0007669"/>
    <property type="project" value="UniProtKB-KW"/>
</dbReference>
<feature type="non-terminal residue" evidence="1">
    <location>
        <position position="1"/>
    </location>
</feature>
<name>A0A7K3RXJ7_9ACTN</name>
<evidence type="ECO:0000313" key="2">
    <source>
        <dbReference type="Proteomes" id="UP000469670"/>
    </source>
</evidence>
<accession>A0A7K3RXJ7</accession>
<dbReference type="AlphaFoldDB" id="A0A7K3RXJ7"/>
<reference evidence="1 2" key="1">
    <citation type="submission" date="2020-01" db="EMBL/GenBank/DDBJ databases">
        <title>Insect and environment-associated Actinomycetes.</title>
        <authorList>
            <person name="Currrie C."/>
            <person name="Chevrette M."/>
            <person name="Carlson C."/>
            <person name="Stubbendieck R."/>
            <person name="Wendt-Pienkowski E."/>
        </authorList>
    </citation>
    <scope>NUCLEOTIDE SEQUENCE [LARGE SCALE GENOMIC DNA]</scope>
    <source>
        <strain evidence="1 2">SID7590</strain>
    </source>
</reference>
<gene>
    <name evidence="1" type="ORF">G3I50_17125</name>
</gene>
<protein>
    <submittedName>
        <fullName evidence="1">Aminoglycoside phosphotransferase family protein</fullName>
    </submittedName>
</protein>
<dbReference type="Proteomes" id="UP000469670">
    <property type="component" value="Unassembled WGS sequence"/>
</dbReference>
<evidence type="ECO:0000313" key="1">
    <source>
        <dbReference type="EMBL" id="NEC19966.1"/>
    </source>
</evidence>
<organism evidence="1 2">
    <name type="scientific">Streptomyces parvus</name>
    <dbReference type="NCBI Taxonomy" id="66428"/>
    <lineage>
        <taxon>Bacteria</taxon>
        <taxon>Bacillati</taxon>
        <taxon>Actinomycetota</taxon>
        <taxon>Actinomycetes</taxon>
        <taxon>Kitasatosporales</taxon>
        <taxon>Streptomycetaceae</taxon>
        <taxon>Streptomyces</taxon>
    </lineage>
</organism>
<proteinExistence type="predicted"/>
<sequence length="46" mass="4779">ELADDGGASAADLALARARQHQNPYLTEAERGCLDGAVDLVLDTVP</sequence>
<comment type="caution">
    <text evidence="1">The sequence shown here is derived from an EMBL/GenBank/DDBJ whole genome shotgun (WGS) entry which is preliminary data.</text>
</comment>
<dbReference type="EMBL" id="JAAGMP010000769">
    <property type="protein sequence ID" value="NEC19966.1"/>
    <property type="molecule type" value="Genomic_DNA"/>
</dbReference>